<dbReference type="Gene3D" id="2.40.50.140">
    <property type="entry name" value="Nucleic acid-binding proteins"/>
    <property type="match status" value="1"/>
</dbReference>
<evidence type="ECO:0000313" key="1">
    <source>
        <dbReference type="EMBL" id="CAH9101888.1"/>
    </source>
</evidence>
<feature type="non-terminal residue" evidence="1">
    <location>
        <position position="1"/>
    </location>
</feature>
<dbReference type="OrthoDB" id="1305634at2759"/>
<comment type="caution">
    <text evidence="1">The sequence shown here is derived from an EMBL/GenBank/DDBJ whole genome shotgun (WGS) entry which is preliminary data.</text>
</comment>
<evidence type="ECO:0000313" key="2">
    <source>
        <dbReference type="Proteomes" id="UP001152484"/>
    </source>
</evidence>
<dbReference type="SUPFAM" id="SSF50249">
    <property type="entry name" value="Nucleic acid-binding proteins"/>
    <property type="match status" value="1"/>
</dbReference>
<dbReference type="EMBL" id="CAMAPE010000038">
    <property type="protein sequence ID" value="CAH9101888.1"/>
    <property type="molecule type" value="Genomic_DNA"/>
</dbReference>
<dbReference type="AlphaFoldDB" id="A0A9P0ZKI0"/>
<protein>
    <submittedName>
        <fullName evidence="1">Uncharacterized protein</fullName>
    </submittedName>
</protein>
<dbReference type="InterPro" id="IPR012340">
    <property type="entry name" value="NA-bd_OB-fold"/>
</dbReference>
<gene>
    <name evidence="1" type="ORF">CEURO_LOCUS15590</name>
</gene>
<organism evidence="1 2">
    <name type="scientific">Cuscuta europaea</name>
    <name type="common">European dodder</name>
    <dbReference type="NCBI Taxonomy" id="41803"/>
    <lineage>
        <taxon>Eukaryota</taxon>
        <taxon>Viridiplantae</taxon>
        <taxon>Streptophyta</taxon>
        <taxon>Embryophyta</taxon>
        <taxon>Tracheophyta</taxon>
        <taxon>Spermatophyta</taxon>
        <taxon>Magnoliopsida</taxon>
        <taxon>eudicotyledons</taxon>
        <taxon>Gunneridae</taxon>
        <taxon>Pentapetalae</taxon>
        <taxon>asterids</taxon>
        <taxon>lamiids</taxon>
        <taxon>Solanales</taxon>
        <taxon>Convolvulaceae</taxon>
        <taxon>Cuscuteae</taxon>
        <taxon>Cuscuta</taxon>
        <taxon>Cuscuta subgen. Cuscuta</taxon>
    </lineage>
</organism>
<sequence>MASEVPIVEVKPNTRGWTCRVTLIEKQNVRTAKRSPLKFMPMILQDSTGTKVQATAFQGDIEGIDQRLTLYSTYLVSDAYVKTIADMRFNVDDTYPYVWSLNRRTLIQDVDISEGPNYRKIAEAETTPFGDIFTSFLHDTRINILAA</sequence>
<dbReference type="Proteomes" id="UP001152484">
    <property type="component" value="Unassembled WGS sequence"/>
</dbReference>
<proteinExistence type="predicted"/>
<name>A0A9P0ZKI0_CUSEU</name>
<reference evidence="1" key="1">
    <citation type="submission" date="2022-07" db="EMBL/GenBank/DDBJ databases">
        <authorList>
            <person name="Macas J."/>
            <person name="Novak P."/>
            <person name="Neumann P."/>
        </authorList>
    </citation>
    <scope>NUCLEOTIDE SEQUENCE</scope>
</reference>
<keyword evidence="2" id="KW-1185">Reference proteome</keyword>
<accession>A0A9P0ZKI0</accession>